<proteinExistence type="inferred from homology"/>
<dbReference type="PANTHER" id="PTHR43248:SF25">
    <property type="entry name" value="AB HYDROLASE-1 DOMAIN-CONTAINING PROTEIN-RELATED"/>
    <property type="match status" value="1"/>
</dbReference>
<evidence type="ECO:0000259" key="4">
    <source>
        <dbReference type="Pfam" id="PF08386"/>
    </source>
</evidence>
<evidence type="ECO:0000313" key="5">
    <source>
        <dbReference type="EMBL" id="PVH97937.1"/>
    </source>
</evidence>
<dbReference type="InterPro" id="IPR029058">
    <property type="entry name" value="AB_hydrolase_fold"/>
</dbReference>
<evidence type="ECO:0000256" key="1">
    <source>
        <dbReference type="ARBA" id="ARBA00010088"/>
    </source>
</evidence>
<dbReference type="GO" id="GO:0016787">
    <property type="term" value="F:hydrolase activity"/>
    <property type="evidence" value="ECO:0007669"/>
    <property type="project" value="UniProtKB-KW"/>
</dbReference>
<reference evidence="5 6" key="1">
    <citation type="journal article" date="2018" name="Sci. Rep.">
        <title>Comparative genomics provides insights into the lifestyle and reveals functional heterogeneity of dark septate endophytic fungi.</title>
        <authorList>
            <person name="Knapp D.G."/>
            <person name="Nemeth J.B."/>
            <person name="Barry K."/>
            <person name="Hainaut M."/>
            <person name="Henrissat B."/>
            <person name="Johnson J."/>
            <person name="Kuo A."/>
            <person name="Lim J.H.P."/>
            <person name="Lipzen A."/>
            <person name="Nolan M."/>
            <person name="Ohm R.A."/>
            <person name="Tamas L."/>
            <person name="Grigoriev I.V."/>
            <person name="Spatafora J.W."/>
            <person name="Nagy L.G."/>
            <person name="Kovacs G.M."/>
        </authorList>
    </citation>
    <scope>NUCLEOTIDE SEQUENCE [LARGE SCALE GENOMIC DNA]</scope>
    <source>
        <strain evidence="5 6">DSE2036</strain>
    </source>
</reference>
<dbReference type="OrthoDB" id="425534at2759"/>
<keyword evidence="2" id="KW-0378">Hydrolase</keyword>
<gene>
    <name evidence="5" type="ORF">DM02DRAFT_630717</name>
</gene>
<accession>A0A2V1DID3</accession>
<evidence type="ECO:0000256" key="2">
    <source>
        <dbReference type="ARBA" id="ARBA00022801"/>
    </source>
</evidence>
<evidence type="ECO:0000313" key="6">
    <source>
        <dbReference type="Proteomes" id="UP000244855"/>
    </source>
</evidence>
<dbReference type="PANTHER" id="PTHR43248">
    <property type="entry name" value="2-SUCCINYL-6-HYDROXY-2,4-CYCLOHEXADIENE-1-CARBOXYLATE SYNTHASE"/>
    <property type="match status" value="1"/>
</dbReference>
<feature type="domain" description="Peptidase S33 tripeptidyl aminopeptidase-like C-terminal" evidence="4">
    <location>
        <begin position="417"/>
        <end position="517"/>
    </location>
</feature>
<organism evidence="5 6">
    <name type="scientific">Periconia macrospinosa</name>
    <dbReference type="NCBI Taxonomy" id="97972"/>
    <lineage>
        <taxon>Eukaryota</taxon>
        <taxon>Fungi</taxon>
        <taxon>Dikarya</taxon>
        <taxon>Ascomycota</taxon>
        <taxon>Pezizomycotina</taxon>
        <taxon>Dothideomycetes</taxon>
        <taxon>Pleosporomycetidae</taxon>
        <taxon>Pleosporales</taxon>
        <taxon>Massarineae</taxon>
        <taxon>Periconiaceae</taxon>
        <taxon>Periconia</taxon>
    </lineage>
</organism>
<dbReference type="InterPro" id="IPR051601">
    <property type="entry name" value="Serine_prot/Carboxylest_S33"/>
</dbReference>
<dbReference type="Pfam" id="PF08386">
    <property type="entry name" value="Abhydrolase_4"/>
    <property type="match status" value="1"/>
</dbReference>
<feature type="chain" id="PRO_5016092577" description="Peptidase S33 tripeptidyl aminopeptidase-like C-terminal domain-containing protein" evidence="3">
    <location>
        <begin position="19"/>
        <end position="537"/>
    </location>
</feature>
<keyword evidence="3" id="KW-0732">Signal</keyword>
<dbReference type="SUPFAM" id="SSF53474">
    <property type="entry name" value="alpha/beta-Hydrolases"/>
    <property type="match status" value="1"/>
</dbReference>
<sequence>MLGRPAIFLTLLATHAIAWPLTTRQVDNSSEIFFDALPLSKDLNYVPCFQNFTCTKLEVPLDYEDPAVGSTHIALMRWNSPHQPALGDVIFNPGGPGFSAIDQMMKPVWLNRLSGILGGKYNIVALEPRGVKYSGPDVNCFGGNNETEQAYLFPLSLTTWADRRERAKLFETAGAFGTWCSHTLNNTANYVNTPAVARDMLHYSELLAKGQGKPCNESKVEFYGNSYGSTLGMTFAQLYPSRVGHFLIDAVVDLEDHYFGNWSQNLLQANEAIEGLFSDCAEAGPACPLYRNGSTGASIKKRVDDLLLRLADSPITAADPKSVSTPITVDDAPLRPLFRDLNYNPATSFPELASRLAQLERGNASAFDPFAIKKGSEPIAASDLYGGTFTKCLDNNKHFEGTLEAMEELFTLAKNLSPYFGEFWVARNILECRTLKFAPPPSQRLDSIKRVKTATPLLFTDNTIDGLSSSHDKMSTFFEGSGIVLQKAIGHGIMVARSNCTEDHIRKYMDTGKVPLAGIPKIQVRQGKTRVSLDGWV</sequence>
<dbReference type="Proteomes" id="UP000244855">
    <property type="component" value="Unassembled WGS sequence"/>
</dbReference>
<name>A0A2V1DID3_9PLEO</name>
<feature type="signal peptide" evidence="3">
    <location>
        <begin position="1"/>
        <end position="18"/>
    </location>
</feature>
<dbReference type="Gene3D" id="3.40.50.1820">
    <property type="entry name" value="alpha/beta hydrolase"/>
    <property type="match status" value="1"/>
</dbReference>
<dbReference type="EMBL" id="KZ805425">
    <property type="protein sequence ID" value="PVH97937.1"/>
    <property type="molecule type" value="Genomic_DNA"/>
</dbReference>
<protein>
    <recommendedName>
        <fullName evidence="4">Peptidase S33 tripeptidyl aminopeptidase-like C-terminal domain-containing protein</fullName>
    </recommendedName>
</protein>
<dbReference type="AlphaFoldDB" id="A0A2V1DID3"/>
<dbReference type="STRING" id="97972.A0A2V1DID3"/>
<keyword evidence="6" id="KW-1185">Reference proteome</keyword>
<dbReference type="InterPro" id="IPR013595">
    <property type="entry name" value="Pept_S33_TAP-like_C"/>
</dbReference>
<comment type="similarity">
    <text evidence="1">Belongs to the peptidase S33 family.</text>
</comment>
<evidence type="ECO:0000256" key="3">
    <source>
        <dbReference type="SAM" id="SignalP"/>
    </source>
</evidence>